<evidence type="ECO:0000256" key="10">
    <source>
        <dbReference type="ARBA" id="ARBA00023008"/>
    </source>
</evidence>
<comment type="subcellular location">
    <subcellularLocation>
        <location evidence="14">Cell membrane</location>
        <topology evidence="14">Multi-pass membrane protein</topology>
    </subcellularLocation>
    <subcellularLocation>
        <location evidence="1">Membrane</location>
        <topology evidence="1">Multi-pass membrane protein</topology>
    </subcellularLocation>
</comment>
<evidence type="ECO:0000256" key="8">
    <source>
        <dbReference type="ARBA" id="ARBA00022982"/>
    </source>
</evidence>
<keyword evidence="10 15" id="KW-0186">Copper</keyword>
<dbReference type="PRINTS" id="PR01166">
    <property type="entry name" value="CYCOXIDASEII"/>
</dbReference>
<evidence type="ECO:0000256" key="6">
    <source>
        <dbReference type="ARBA" id="ARBA00022723"/>
    </source>
</evidence>
<evidence type="ECO:0000256" key="7">
    <source>
        <dbReference type="ARBA" id="ARBA00022967"/>
    </source>
</evidence>
<evidence type="ECO:0000256" key="2">
    <source>
        <dbReference type="ARBA" id="ARBA00007866"/>
    </source>
</evidence>
<name>A0A2M9G4X3_9PROT</name>
<dbReference type="GO" id="GO:0004129">
    <property type="term" value="F:cytochrome-c oxidase activity"/>
    <property type="evidence" value="ECO:0007669"/>
    <property type="project" value="UniProtKB-EC"/>
</dbReference>
<keyword evidence="20" id="KW-1185">Reference proteome</keyword>
<dbReference type="SUPFAM" id="SSF49503">
    <property type="entry name" value="Cupredoxins"/>
    <property type="match status" value="1"/>
</dbReference>
<dbReference type="InterPro" id="IPR045187">
    <property type="entry name" value="CcO_II"/>
</dbReference>
<evidence type="ECO:0000256" key="5">
    <source>
        <dbReference type="ARBA" id="ARBA00022692"/>
    </source>
</evidence>
<feature type="transmembrane region" description="Helical" evidence="16">
    <location>
        <begin position="52"/>
        <end position="73"/>
    </location>
</feature>
<dbReference type="PROSITE" id="PS50857">
    <property type="entry name" value="COX2_CUA"/>
    <property type="match status" value="1"/>
</dbReference>
<feature type="transmembrane region" description="Helical" evidence="16">
    <location>
        <begin position="94"/>
        <end position="116"/>
    </location>
</feature>
<dbReference type="GO" id="GO:0042773">
    <property type="term" value="P:ATP synthesis coupled electron transport"/>
    <property type="evidence" value="ECO:0007669"/>
    <property type="project" value="TreeGrafter"/>
</dbReference>
<evidence type="ECO:0000256" key="15">
    <source>
        <dbReference type="RuleBase" id="RU004024"/>
    </source>
</evidence>
<comment type="function">
    <text evidence="12 15">Subunits I and II form the functional core of the enzyme complex. Electrons originating in cytochrome c are transferred via heme a and Cu(A) to the binuclear center formed by heme a3 and Cu(B).</text>
</comment>
<evidence type="ECO:0000256" key="1">
    <source>
        <dbReference type="ARBA" id="ARBA00004141"/>
    </source>
</evidence>
<evidence type="ECO:0000256" key="9">
    <source>
        <dbReference type="ARBA" id="ARBA00022989"/>
    </source>
</evidence>
<dbReference type="GO" id="GO:0016491">
    <property type="term" value="F:oxidoreductase activity"/>
    <property type="evidence" value="ECO:0007669"/>
    <property type="project" value="InterPro"/>
</dbReference>
<keyword evidence="9 16" id="KW-1133">Transmembrane helix</keyword>
<dbReference type="Pfam" id="PF00116">
    <property type="entry name" value="COX2"/>
    <property type="match status" value="1"/>
</dbReference>
<dbReference type="InterPro" id="IPR001505">
    <property type="entry name" value="Copper_CuA"/>
</dbReference>
<protein>
    <recommendedName>
        <fullName evidence="15">Cytochrome c oxidase subunit 2</fullName>
        <ecNumber evidence="15">7.1.1.9</ecNumber>
    </recommendedName>
</protein>
<dbReference type="NCBIfam" id="TIGR02866">
    <property type="entry name" value="CoxB"/>
    <property type="match status" value="1"/>
</dbReference>
<keyword evidence="8 14" id="KW-0249">Electron transport</keyword>
<comment type="similarity">
    <text evidence="2 14">Belongs to the cytochrome c oxidase subunit 2 family.</text>
</comment>
<dbReference type="SUPFAM" id="SSF81464">
    <property type="entry name" value="Cytochrome c oxidase subunit II-like, transmembrane region"/>
    <property type="match status" value="1"/>
</dbReference>
<dbReference type="PROSITE" id="PS00078">
    <property type="entry name" value="COX2"/>
    <property type="match status" value="1"/>
</dbReference>
<organism evidence="19 20">
    <name type="scientific">Minwuia thermotolerans</name>
    <dbReference type="NCBI Taxonomy" id="2056226"/>
    <lineage>
        <taxon>Bacteria</taxon>
        <taxon>Pseudomonadati</taxon>
        <taxon>Pseudomonadota</taxon>
        <taxon>Alphaproteobacteria</taxon>
        <taxon>Minwuiales</taxon>
        <taxon>Minwuiaceae</taxon>
        <taxon>Minwuia</taxon>
    </lineage>
</organism>
<sequence>MMRIFLAIAAFLSMTTAGFGQEGRLGQGEPWGLNMQGAASPLMEEMVDFHNLLLVIITLITLLVLGLLIWVMVRYNERSNPTPSRTSHNTLVEVVWTIVPILILLVIAVPSFKLLINTHEVEDAEMTLKATGYQWYWEYEYPDHGGFSFVANMINEGEEGYDPALRLLKTDNVVVLPARTNIKVQVTAADVGHSWAMPAAGGKVDGWPGHLNELPIYFEKEGTYFGQCSELCGMLHGFMPIMVEVVSKDEFEAWAQQQSAGLDGGDLKVAQSGRR</sequence>
<evidence type="ECO:0000256" key="16">
    <source>
        <dbReference type="SAM" id="Phobius"/>
    </source>
</evidence>
<dbReference type="InterPro" id="IPR008972">
    <property type="entry name" value="Cupredoxin"/>
</dbReference>
<gene>
    <name evidence="19" type="primary">coxB</name>
    <name evidence="19" type="ORF">CVT23_05175</name>
</gene>
<accession>A0A2M9G4X3</accession>
<evidence type="ECO:0000256" key="12">
    <source>
        <dbReference type="ARBA" id="ARBA00024688"/>
    </source>
</evidence>
<feature type="domain" description="Cytochrome oxidase subunit II transmembrane region profile" evidence="18">
    <location>
        <begin position="27"/>
        <end position="122"/>
    </location>
</feature>
<keyword evidence="5 14" id="KW-0812">Transmembrane</keyword>
<dbReference type="InterPro" id="IPR036257">
    <property type="entry name" value="Cyt_c_oxidase_su2_TM_sf"/>
</dbReference>
<feature type="domain" description="Cytochrome oxidase subunit II copper A binding" evidence="17">
    <location>
        <begin position="123"/>
        <end position="257"/>
    </location>
</feature>
<dbReference type="EC" id="7.1.1.9" evidence="15"/>
<dbReference type="GO" id="GO:0005886">
    <property type="term" value="C:plasma membrane"/>
    <property type="evidence" value="ECO:0007669"/>
    <property type="project" value="UniProtKB-SubCell"/>
</dbReference>
<dbReference type="EMBL" id="PHIG01000018">
    <property type="protein sequence ID" value="PJK30762.1"/>
    <property type="molecule type" value="Genomic_DNA"/>
</dbReference>
<evidence type="ECO:0000313" key="19">
    <source>
        <dbReference type="EMBL" id="PJK30762.1"/>
    </source>
</evidence>
<dbReference type="InterPro" id="IPR011759">
    <property type="entry name" value="Cyt_c_oxidase_su2_TM_dom"/>
</dbReference>
<dbReference type="Gene3D" id="1.10.287.90">
    <property type="match status" value="1"/>
</dbReference>
<dbReference type="AlphaFoldDB" id="A0A2M9G4X3"/>
<dbReference type="InterPro" id="IPR002429">
    <property type="entry name" value="CcO_II-like_C"/>
</dbReference>
<evidence type="ECO:0000256" key="11">
    <source>
        <dbReference type="ARBA" id="ARBA00023136"/>
    </source>
</evidence>
<dbReference type="Proteomes" id="UP000229498">
    <property type="component" value="Unassembled WGS sequence"/>
</dbReference>
<comment type="caution">
    <text evidence="19">The sequence shown here is derived from an EMBL/GenBank/DDBJ whole genome shotgun (WGS) entry which is preliminary data.</text>
</comment>
<keyword evidence="11 16" id="KW-0472">Membrane</keyword>
<dbReference type="PANTHER" id="PTHR22888:SF9">
    <property type="entry name" value="CYTOCHROME C OXIDASE SUBUNIT 2"/>
    <property type="match status" value="1"/>
</dbReference>
<reference evidence="19 20" key="1">
    <citation type="submission" date="2017-11" db="EMBL/GenBank/DDBJ databases">
        <title>Draft genome sequence of Rhizobiales bacterium SY3-13.</title>
        <authorList>
            <person name="Sun C."/>
        </authorList>
    </citation>
    <scope>NUCLEOTIDE SEQUENCE [LARGE SCALE GENOMIC DNA]</scope>
    <source>
        <strain evidence="19 20">SY3-13</strain>
    </source>
</reference>
<comment type="cofactor">
    <cofactor evidence="15">
        <name>Cu cation</name>
        <dbReference type="ChEBI" id="CHEBI:23378"/>
    </cofactor>
    <text evidence="15">Binds a copper A center.</text>
</comment>
<keyword evidence="6 15" id="KW-0479">Metal-binding</keyword>
<evidence type="ECO:0000259" key="17">
    <source>
        <dbReference type="PROSITE" id="PS50857"/>
    </source>
</evidence>
<keyword evidence="7" id="KW-1278">Translocase</keyword>
<keyword evidence="4 14" id="KW-0679">Respiratory chain</keyword>
<dbReference type="GO" id="GO:0005507">
    <property type="term" value="F:copper ion binding"/>
    <property type="evidence" value="ECO:0007669"/>
    <property type="project" value="InterPro"/>
</dbReference>
<evidence type="ECO:0000259" key="18">
    <source>
        <dbReference type="PROSITE" id="PS50999"/>
    </source>
</evidence>
<dbReference type="PANTHER" id="PTHR22888">
    <property type="entry name" value="CYTOCHROME C OXIDASE, SUBUNIT II"/>
    <property type="match status" value="1"/>
</dbReference>
<evidence type="ECO:0000256" key="4">
    <source>
        <dbReference type="ARBA" id="ARBA00022660"/>
    </source>
</evidence>
<dbReference type="PROSITE" id="PS50999">
    <property type="entry name" value="COX2_TM"/>
    <property type="match status" value="1"/>
</dbReference>
<dbReference type="Gene3D" id="2.60.40.420">
    <property type="entry name" value="Cupredoxins - blue copper proteins"/>
    <property type="match status" value="1"/>
</dbReference>
<evidence type="ECO:0000256" key="3">
    <source>
        <dbReference type="ARBA" id="ARBA00022448"/>
    </source>
</evidence>
<evidence type="ECO:0000256" key="13">
    <source>
        <dbReference type="ARBA" id="ARBA00047816"/>
    </source>
</evidence>
<evidence type="ECO:0000256" key="14">
    <source>
        <dbReference type="RuleBase" id="RU000456"/>
    </source>
</evidence>
<keyword evidence="3 14" id="KW-0813">Transport</keyword>
<evidence type="ECO:0000313" key="20">
    <source>
        <dbReference type="Proteomes" id="UP000229498"/>
    </source>
</evidence>
<dbReference type="Pfam" id="PF02790">
    <property type="entry name" value="COX2_TM"/>
    <property type="match status" value="1"/>
</dbReference>
<dbReference type="InterPro" id="IPR014222">
    <property type="entry name" value="Cyt_c_oxidase_su2"/>
</dbReference>
<dbReference type="OrthoDB" id="9781261at2"/>
<proteinExistence type="inferred from homology"/>
<comment type="catalytic activity">
    <reaction evidence="13 15">
        <text>4 Fe(II)-[cytochrome c] + O2 + 8 H(+)(in) = 4 Fe(III)-[cytochrome c] + 2 H2O + 4 H(+)(out)</text>
        <dbReference type="Rhea" id="RHEA:11436"/>
        <dbReference type="Rhea" id="RHEA-COMP:10350"/>
        <dbReference type="Rhea" id="RHEA-COMP:14399"/>
        <dbReference type="ChEBI" id="CHEBI:15377"/>
        <dbReference type="ChEBI" id="CHEBI:15378"/>
        <dbReference type="ChEBI" id="CHEBI:15379"/>
        <dbReference type="ChEBI" id="CHEBI:29033"/>
        <dbReference type="ChEBI" id="CHEBI:29034"/>
        <dbReference type="EC" id="7.1.1.9"/>
    </reaction>
</comment>